<evidence type="ECO:0000256" key="4">
    <source>
        <dbReference type="ARBA" id="ARBA00022692"/>
    </source>
</evidence>
<dbReference type="InterPro" id="IPR007140">
    <property type="entry name" value="DUF350"/>
</dbReference>
<dbReference type="RefSeq" id="WP_202066418.1">
    <property type="nucleotide sequence ID" value="NZ_JAEQMY010000238.1"/>
</dbReference>
<keyword evidence="3" id="KW-1003">Cell membrane</keyword>
<proteinExistence type="inferred from homology"/>
<evidence type="ECO:0000256" key="6">
    <source>
        <dbReference type="ARBA" id="ARBA00023136"/>
    </source>
</evidence>
<evidence type="ECO:0000256" key="2">
    <source>
        <dbReference type="ARBA" id="ARBA00005779"/>
    </source>
</evidence>
<accession>A0A936ZCS6</accession>
<dbReference type="AlphaFoldDB" id="A0A936ZCS6"/>
<feature type="transmembrane region" description="Helical" evidence="7">
    <location>
        <begin position="271"/>
        <end position="289"/>
    </location>
</feature>
<evidence type="ECO:0000256" key="1">
    <source>
        <dbReference type="ARBA" id="ARBA00004651"/>
    </source>
</evidence>
<sequence length="290" mass="29585">MFEFTDLMAFLKPIFLAAIACAMTYIAVAVDRWRLLRLAPAADVGAAPSINLAMAIRIAAVGIAMAGSLSGLAYSGVAGDTGSAALVLVFEGVLMMVLIAIATVVADIVVVPEIPNTEAIRNGNIAVSIVEGSVLIATGQIAGASFGSASTADIGSGLISALVFFVLGQAILCLIAYAIRKLSTADVIRTLEKGELALAVVFAAKLFAAGYVMSSIIAGPATRLTEGLVAFVQNGVIASAMFGVAYYAGLRIFGLTRAGAAAMTETQDMPRAVRMAGLVVVVAFIASVSM</sequence>
<comment type="caution">
    <text evidence="8">The sequence shown here is derived from an EMBL/GenBank/DDBJ whole genome shotgun (WGS) entry which is preliminary data.</text>
</comment>
<dbReference type="PANTHER" id="PTHR40043:SF1">
    <property type="entry name" value="UPF0719 INNER MEMBRANE PROTEIN YJFL"/>
    <property type="match status" value="1"/>
</dbReference>
<keyword evidence="9" id="KW-1185">Reference proteome</keyword>
<evidence type="ECO:0000256" key="7">
    <source>
        <dbReference type="SAM" id="Phobius"/>
    </source>
</evidence>
<keyword evidence="4 7" id="KW-0812">Transmembrane</keyword>
<feature type="transmembrane region" description="Helical" evidence="7">
    <location>
        <begin position="54"/>
        <end position="74"/>
    </location>
</feature>
<feature type="transmembrane region" description="Helical" evidence="7">
    <location>
        <begin position="154"/>
        <end position="175"/>
    </location>
</feature>
<feature type="transmembrane region" description="Helical" evidence="7">
    <location>
        <begin position="230"/>
        <end position="250"/>
    </location>
</feature>
<feature type="transmembrane region" description="Helical" evidence="7">
    <location>
        <begin position="14"/>
        <end position="33"/>
    </location>
</feature>
<feature type="transmembrane region" description="Helical" evidence="7">
    <location>
        <begin position="196"/>
        <end position="218"/>
    </location>
</feature>
<name>A0A936ZCS6_9HYPH</name>
<evidence type="ECO:0000313" key="8">
    <source>
        <dbReference type="EMBL" id="MBL0408486.1"/>
    </source>
</evidence>
<comment type="subcellular location">
    <subcellularLocation>
        <location evidence="1">Cell membrane</location>
        <topology evidence="1">Multi-pass membrane protein</topology>
    </subcellularLocation>
</comment>
<gene>
    <name evidence="8" type="ORF">JKG68_31995</name>
</gene>
<dbReference type="EMBL" id="JAEQMY010000238">
    <property type="protein sequence ID" value="MBL0408486.1"/>
    <property type="molecule type" value="Genomic_DNA"/>
</dbReference>
<keyword evidence="6 7" id="KW-0472">Membrane</keyword>
<keyword evidence="5 7" id="KW-1133">Transmembrane helix</keyword>
<reference evidence="8" key="1">
    <citation type="submission" date="2021-01" db="EMBL/GenBank/DDBJ databases">
        <title>Microvirga sp.</title>
        <authorList>
            <person name="Kim M.K."/>
        </authorList>
    </citation>
    <scope>NUCLEOTIDE SEQUENCE</scope>
    <source>
        <strain evidence="8">5420S-16</strain>
    </source>
</reference>
<organism evidence="8 9">
    <name type="scientific">Microvirga aerilata</name>
    <dbReference type="NCBI Taxonomy" id="670292"/>
    <lineage>
        <taxon>Bacteria</taxon>
        <taxon>Pseudomonadati</taxon>
        <taxon>Pseudomonadota</taxon>
        <taxon>Alphaproteobacteria</taxon>
        <taxon>Hyphomicrobiales</taxon>
        <taxon>Methylobacteriaceae</taxon>
        <taxon>Microvirga</taxon>
    </lineage>
</organism>
<dbReference type="Pfam" id="PF03994">
    <property type="entry name" value="DUF350"/>
    <property type="match status" value="2"/>
</dbReference>
<protein>
    <recommendedName>
        <fullName evidence="10">DUF350 domain-containing protein</fullName>
    </recommendedName>
</protein>
<dbReference type="GO" id="GO:0005886">
    <property type="term" value="C:plasma membrane"/>
    <property type="evidence" value="ECO:0007669"/>
    <property type="project" value="UniProtKB-SubCell"/>
</dbReference>
<evidence type="ECO:0000313" key="9">
    <source>
        <dbReference type="Proteomes" id="UP000605848"/>
    </source>
</evidence>
<dbReference type="Proteomes" id="UP000605848">
    <property type="component" value="Unassembled WGS sequence"/>
</dbReference>
<feature type="transmembrane region" description="Helical" evidence="7">
    <location>
        <begin position="86"/>
        <end position="111"/>
    </location>
</feature>
<dbReference type="PANTHER" id="PTHR40043">
    <property type="entry name" value="UPF0719 INNER MEMBRANE PROTEIN YJFL"/>
    <property type="match status" value="1"/>
</dbReference>
<evidence type="ECO:0000256" key="5">
    <source>
        <dbReference type="ARBA" id="ARBA00022989"/>
    </source>
</evidence>
<evidence type="ECO:0000256" key="3">
    <source>
        <dbReference type="ARBA" id="ARBA00022475"/>
    </source>
</evidence>
<evidence type="ECO:0008006" key="10">
    <source>
        <dbReference type="Google" id="ProtNLM"/>
    </source>
</evidence>
<comment type="similarity">
    <text evidence="2">Belongs to the UPF0719 family.</text>
</comment>